<dbReference type="Proteomes" id="UP000198619">
    <property type="component" value="Unassembled WGS sequence"/>
</dbReference>
<dbReference type="AlphaFoldDB" id="A0A1I1AV88"/>
<evidence type="ECO:0000256" key="1">
    <source>
        <dbReference type="SAM" id="SignalP"/>
    </source>
</evidence>
<name>A0A1I1AV88_9CLOT</name>
<proteinExistence type="predicted"/>
<reference evidence="2 3" key="1">
    <citation type="submission" date="2016-10" db="EMBL/GenBank/DDBJ databases">
        <authorList>
            <person name="de Groot N.N."/>
        </authorList>
    </citation>
    <scope>NUCLEOTIDE SEQUENCE [LARGE SCALE GENOMIC DNA]</scope>
    <source>
        <strain evidence="2 3">DSM 12271</strain>
    </source>
</reference>
<keyword evidence="1" id="KW-0732">Signal</keyword>
<gene>
    <name evidence="2" type="ORF">SAMN04488528_10484</name>
</gene>
<accession>A0A1I1AV88</accession>
<dbReference type="OrthoDB" id="9971763at2"/>
<protein>
    <submittedName>
        <fullName evidence="2">Uncharacterized protein</fullName>
    </submittedName>
</protein>
<feature type="signal peptide" evidence="1">
    <location>
        <begin position="1"/>
        <end position="25"/>
    </location>
</feature>
<organism evidence="2 3">
    <name type="scientific">Clostridium frigidicarnis</name>
    <dbReference type="NCBI Taxonomy" id="84698"/>
    <lineage>
        <taxon>Bacteria</taxon>
        <taxon>Bacillati</taxon>
        <taxon>Bacillota</taxon>
        <taxon>Clostridia</taxon>
        <taxon>Eubacteriales</taxon>
        <taxon>Clostridiaceae</taxon>
        <taxon>Clostridium</taxon>
    </lineage>
</organism>
<evidence type="ECO:0000313" key="3">
    <source>
        <dbReference type="Proteomes" id="UP000198619"/>
    </source>
</evidence>
<dbReference type="EMBL" id="FOKI01000048">
    <property type="protein sequence ID" value="SFB41797.1"/>
    <property type="molecule type" value="Genomic_DNA"/>
</dbReference>
<keyword evidence="3" id="KW-1185">Reference proteome</keyword>
<evidence type="ECO:0000313" key="2">
    <source>
        <dbReference type="EMBL" id="SFB41797.1"/>
    </source>
</evidence>
<feature type="chain" id="PRO_5011588935" evidence="1">
    <location>
        <begin position="26"/>
        <end position="110"/>
    </location>
</feature>
<sequence>MKMKKVGIGLLVAAISLGGTITAFAASDGGEKGTESGAKTIESSLKTYNEGEKMPDIPEGAVQMDKKVINSDDDKVGAENIGVNYKTYKEGEKMPDMPEGAVQMNKQIIE</sequence>
<dbReference type="RefSeq" id="WP_090042971.1">
    <property type="nucleotide sequence ID" value="NZ_FOKI01000048.1"/>
</dbReference>